<proteinExistence type="predicted"/>
<organism evidence="1">
    <name type="scientific">Anopheles braziliensis</name>
    <dbReference type="NCBI Taxonomy" id="58242"/>
    <lineage>
        <taxon>Eukaryota</taxon>
        <taxon>Metazoa</taxon>
        <taxon>Ecdysozoa</taxon>
        <taxon>Arthropoda</taxon>
        <taxon>Hexapoda</taxon>
        <taxon>Insecta</taxon>
        <taxon>Pterygota</taxon>
        <taxon>Neoptera</taxon>
        <taxon>Endopterygota</taxon>
        <taxon>Diptera</taxon>
        <taxon>Nematocera</taxon>
        <taxon>Culicoidea</taxon>
        <taxon>Culicidae</taxon>
        <taxon>Anophelinae</taxon>
        <taxon>Anopheles</taxon>
    </lineage>
</organism>
<evidence type="ECO:0000313" key="1">
    <source>
        <dbReference type="EMBL" id="MBW32827.1"/>
    </source>
</evidence>
<name>A0A2M3ZW87_9DIPT</name>
<accession>A0A2M3ZW87</accession>
<sequence>MLLLFGLLHMDTECCVFFLFCFVRLFFRRAFGVIGGQVLRNFECLKTPFNHLASSPPPRVKRIVQYSSNP</sequence>
<protein>
    <submittedName>
        <fullName evidence="1">Putative secreted peptide</fullName>
    </submittedName>
</protein>
<dbReference type="EMBL" id="GGFM01012076">
    <property type="protein sequence ID" value="MBW32827.1"/>
    <property type="molecule type" value="Transcribed_RNA"/>
</dbReference>
<dbReference type="AlphaFoldDB" id="A0A2M3ZW87"/>
<reference evidence="1" key="1">
    <citation type="submission" date="2018-01" db="EMBL/GenBank/DDBJ databases">
        <title>An insight into the sialome of Amazonian anophelines.</title>
        <authorList>
            <person name="Ribeiro J.M."/>
            <person name="Scarpassa V."/>
            <person name="Calvo E."/>
        </authorList>
    </citation>
    <scope>NUCLEOTIDE SEQUENCE</scope>
    <source>
        <tissue evidence="1">Salivary glands</tissue>
    </source>
</reference>